<dbReference type="GO" id="GO:0005737">
    <property type="term" value="C:cytoplasm"/>
    <property type="evidence" value="ECO:0007669"/>
    <property type="project" value="UniProtKB-SubCell"/>
</dbReference>
<feature type="binding site" evidence="6">
    <location>
        <position position="288"/>
    </location>
    <ligand>
        <name>carbamoyl phosphate</name>
        <dbReference type="ChEBI" id="CHEBI:58228"/>
    </ligand>
</feature>
<dbReference type="EMBL" id="JAIOIV010000114">
    <property type="protein sequence ID" value="MBZ0157440.1"/>
    <property type="molecule type" value="Genomic_DNA"/>
</dbReference>
<comment type="pathway">
    <text evidence="1">Amino-acid biosynthesis; L-arginine biosynthesis; L-arginine from L-ornithine and carbamoyl phosphate: step 1/3.</text>
</comment>
<dbReference type="Proteomes" id="UP000705867">
    <property type="component" value="Unassembled WGS sequence"/>
</dbReference>
<keyword evidence="4 6" id="KW-0808">Transferase</keyword>
<feature type="domain" description="Aspartate/ornithine carbamoyltransferase carbamoyl-P binding" evidence="8">
    <location>
        <begin position="3"/>
        <end position="141"/>
    </location>
</feature>
<dbReference type="PRINTS" id="PR00102">
    <property type="entry name" value="OTCASE"/>
</dbReference>
<dbReference type="PANTHER" id="PTHR45753">
    <property type="entry name" value="ORNITHINE CARBAMOYLTRANSFERASE, MITOCHONDRIAL"/>
    <property type="match status" value="1"/>
</dbReference>
<evidence type="ECO:0000259" key="8">
    <source>
        <dbReference type="Pfam" id="PF02729"/>
    </source>
</evidence>
<feature type="binding site" evidence="6">
    <location>
        <begin position="224"/>
        <end position="225"/>
    </location>
    <ligand>
        <name>L-ornithine</name>
        <dbReference type="ChEBI" id="CHEBI:46911"/>
    </ligand>
</feature>
<dbReference type="AlphaFoldDB" id="A0A953M1X9"/>
<feature type="binding site" evidence="6">
    <location>
        <begin position="260"/>
        <end position="261"/>
    </location>
    <ligand>
        <name>carbamoyl phosphate</name>
        <dbReference type="ChEBI" id="CHEBI:58228"/>
    </ligand>
</feature>
<evidence type="ECO:0000259" key="7">
    <source>
        <dbReference type="Pfam" id="PF00185"/>
    </source>
</evidence>
<comment type="similarity">
    <text evidence="2 6">Belongs to the aspartate/ornithine carbamoyltransferase superfamily. OTCase family.</text>
</comment>
<evidence type="ECO:0000256" key="4">
    <source>
        <dbReference type="ARBA" id="ARBA00022679"/>
    </source>
</evidence>
<reference evidence="9" key="2">
    <citation type="submission" date="2021-08" db="EMBL/GenBank/DDBJ databases">
        <authorList>
            <person name="Dalcin Martins P."/>
        </authorList>
    </citation>
    <scope>NUCLEOTIDE SEQUENCE</scope>
    <source>
        <strain evidence="9">MAG_39</strain>
    </source>
</reference>
<keyword evidence="6" id="KW-0963">Cytoplasm</keyword>
<dbReference type="GO" id="GO:0016597">
    <property type="term" value="F:amino acid binding"/>
    <property type="evidence" value="ECO:0007669"/>
    <property type="project" value="InterPro"/>
</dbReference>
<dbReference type="InterPro" id="IPR006130">
    <property type="entry name" value="Asp/Orn_carbamoylTrfase"/>
</dbReference>
<evidence type="ECO:0000256" key="5">
    <source>
        <dbReference type="ARBA" id="ARBA00048772"/>
    </source>
</evidence>
<evidence type="ECO:0000313" key="10">
    <source>
        <dbReference type="Proteomes" id="UP000705867"/>
    </source>
</evidence>
<evidence type="ECO:0000256" key="1">
    <source>
        <dbReference type="ARBA" id="ARBA00004975"/>
    </source>
</evidence>
<dbReference type="InterPro" id="IPR006132">
    <property type="entry name" value="Asp/Orn_carbamoyltranf_P-bd"/>
</dbReference>
<dbReference type="InterPro" id="IPR006131">
    <property type="entry name" value="Asp_carbamoyltransf_Asp/Orn-bd"/>
</dbReference>
<dbReference type="InterPro" id="IPR036901">
    <property type="entry name" value="Asp/Orn_carbamoylTrfase_sf"/>
</dbReference>
<dbReference type="GO" id="GO:0019240">
    <property type="term" value="P:citrulline biosynthetic process"/>
    <property type="evidence" value="ECO:0007669"/>
    <property type="project" value="TreeGrafter"/>
</dbReference>
<feature type="binding site" evidence="6">
    <location>
        <position position="77"/>
    </location>
    <ligand>
        <name>carbamoyl phosphate</name>
        <dbReference type="ChEBI" id="CHEBI:58228"/>
    </ligand>
</feature>
<evidence type="ECO:0000256" key="6">
    <source>
        <dbReference type="HAMAP-Rule" id="MF_01109"/>
    </source>
</evidence>
<evidence type="ECO:0000256" key="3">
    <source>
        <dbReference type="ARBA" id="ARBA00013007"/>
    </source>
</evidence>
<gene>
    <name evidence="9" type="primary">argF</name>
    <name evidence="9" type="ORF">K8I29_14680</name>
</gene>
<dbReference type="PRINTS" id="PR00100">
    <property type="entry name" value="AOTCASE"/>
</dbReference>
<dbReference type="GO" id="GO:0004585">
    <property type="term" value="F:ornithine carbamoyltransferase activity"/>
    <property type="evidence" value="ECO:0007669"/>
    <property type="project" value="UniProtKB-UniRule"/>
</dbReference>
<dbReference type="HAMAP" id="MF_01109">
    <property type="entry name" value="OTCase"/>
    <property type="match status" value="1"/>
</dbReference>
<dbReference type="Pfam" id="PF02729">
    <property type="entry name" value="OTCace_N"/>
    <property type="match status" value="1"/>
</dbReference>
<comment type="catalytic activity">
    <reaction evidence="5 6">
        <text>carbamoyl phosphate + L-ornithine = L-citrulline + phosphate + H(+)</text>
        <dbReference type="Rhea" id="RHEA:19513"/>
        <dbReference type="ChEBI" id="CHEBI:15378"/>
        <dbReference type="ChEBI" id="CHEBI:43474"/>
        <dbReference type="ChEBI" id="CHEBI:46911"/>
        <dbReference type="ChEBI" id="CHEBI:57743"/>
        <dbReference type="ChEBI" id="CHEBI:58228"/>
        <dbReference type="EC" id="2.1.3.3"/>
    </reaction>
</comment>
<dbReference type="SUPFAM" id="SSF53671">
    <property type="entry name" value="Aspartate/ornithine carbamoyltransferase"/>
    <property type="match status" value="1"/>
</dbReference>
<evidence type="ECO:0000256" key="2">
    <source>
        <dbReference type="ARBA" id="ARBA00007805"/>
    </source>
</evidence>
<proteinExistence type="inferred from homology"/>
<dbReference type="NCBIfam" id="TIGR00658">
    <property type="entry name" value="orni_carb_tr"/>
    <property type="match status" value="1"/>
</dbReference>
<feature type="domain" description="Aspartate/ornithine carbamoyltransferase Asp/Orn-binding" evidence="7">
    <location>
        <begin position="147"/>
        <end position="298"/>
    </location>
</feature>
<comment type="caution">
    <text evidence="9">The sequence shown here is derived from an EMBL/GenBank/DDBJ whole genome shotgun (WGS) entry which is preliminary data.</text>
</comment>
<accession>A0A953M1X9</accession>
<dbReference type="PROSITE" id="PS00097">
    <property type="entry name" value="CARBAMOYLTRANSFERASE"/>
    <property type="match status" value="1"/>
</dbReference>
<dbReference type="PANTHER" id="PTHR45753:SF3">
    <property type="entry name" value="ORNITHINE TRANSCARBAMYLASE, MITOCHONDRIAL"/>
    <property type="match status" value="1"/>
</dbReference>
<dbReference type="NCBIfam" id="NF001986">
    <property type="entry name" value="PRK00779.1"/>
    <property type="match status" value="1"/>
</dbReference>
<feature type="binding site" evidence="6">
    <location>
        <position position="101"/>
    </location>
    <ligand>
        <name>carbamoyl phosphate</name>
        <dbReference type="ChEBI" id="CHEBI:58228"/>
    </ligand>
</feature>
<reference evidence="9" key="1">
    <citation type="journal article" date="2021" name="bioRxiv">
        <title>Unraveling nitrogen, sulfur and carbon metabolic pathways and microbial community transcriptional responses to substrate deprivation and toxicity stresses in a bioreactor mimicking anoxic brackish coastal sediment conditions.</title>
        <authorList>
            <person name="Martins P.D."/>
            <person name="Echeveste M.J."/>
            <person name="Arshad A."/>
            <person name="Kurth J."/>
            <person name="Ouboter H."/>
            <person name="Jetten M.S.M."/>
            <person name="Welte C.U."/>
        </authorList>
    </citation>
    <scope>NUCLEOTIDE SEQUENCE</scope>
    <source>
        <strain evidence="9">MAG_39</strain>
    </source>
</reference>
<feature type="binding site" evidence="6">
    <location>
        <position position="220"/>
    </location>
    <ligand>
        <name>L-ornithine</name>
        <dbReference type="ChEBI" id="CHEBI:46911"/>
    </ligand>
</feature>
<feature type="binding site" evidence="6">
    <location>
        <begin position="50"/>
        <end position="53"/>
    </location>
    <ligand>
        <name>carbamoyl phosphate</name>
        <dbReference type="ChEBI" id="CHEBI:58228"/>
    </ligand>
</feature>
<sequence>MKRDFLTVAEFTGSEIEGLLTRAIDLKAGKDRGACPLAGKSIGLFFEKPSTRTRVSFEVGIYQLGAQPLYLTAKEIQLNRGETIADTARVLSRYMHGLVLRTYAHSTIEEFAVHAAIPVINALSDKHHPCQSLADLMTVLEKKGRLKGIRLAYIGDGNNVANSLIEAAARVGMEVIIACPEGYEPDPEVLERSRNEAKGEIVLLRDPREAAAGADVVYTDVWVSMGQEGEAEKKRIKFQGYQVNGQLLQCARRDALVLHCLPAHRGEEITNEIMDGPNSVVFDQAENRLHTAKALLEMLIR</sequence>
<feature type="binding site" evidence="6">
    <location>
        <position position="159"/>
    </location>
    <ligand>
        <name>L-ornithine</name>
        <dbReference type="ChEBI" id="CHEBI:46911"/>
    </ligand>
</feature>
<dbReference type="Gene3D" id="3.40.50.1370">
    <property type="entry name" value="Aspartate/ornithine carbamoyltransferase"/>
    <property type="match status" value="2"/>
</dbReference>
<dbReference type="FunFam" id="3.40.50.1370:FF:000008">
    <property type="entry name" value="Ornithine carbamoyltransferase"/>
    <property type="match status" value="1"/>
</dbReference>
<dbReference type="GO" id="GO:0042450">
    <property type="term" value="P:L-arginine biosynthetic process via ornithine"/>
    <property type="evidence" value="ECO:0007669"/>
    <property type="project" value="UniProtKB-UniRule"/>
</dbReference>
<feature type="binding site" evidence="6">
    <location>
        <begin position="128"/>
        <end position="131"/>
    </location>
    <ligand>
        <name>carbamoyl phosphate</name>
        <dbReference type="ChEBI" id="CHEBI:58228"/>
    </ligand>
</feature>
<protein>
    <recommendedName>
        <fullName evidence="3 6">Ornithine carbamoyltransferase</fullName>
        <shortName evidence="6">OTCase</shortName>
        <ecNumber evidence="3 6">2.1.3.3</ecNumber>
    </recommendedName>
</protein>
<dbReference type="Pfam" id="PF00185">
    <property type="entry name" value="OTCace"/>
    <property type="match status" value="1"/>
</dbReference>
<dbReference type="InterPro" id="IPR002292">
    <property type="entry name" value="Orn/put_carbamltrans"/>
</dbReference>
<comment type="subcellular location">
    <subcellularLocation>
        <location evidence="6">Cytoplasm</location>
    </subcellularLocation>
</comment>
<name>A0A953M1X9_9BACT</name>
<dbReference type="InterPro" id="IPR024904">
    <property type="entry name" value="OTCase_ArgI"/>
</dbReference>
<dbReference type="EC" id="2.1.3.3" evidence="3 6"/>
<evidence type="ECO:0000313" key="9">
    <source>
        <dbReference type="EMBL" id="MBZ0157440.1"/>
    </source>
</evidence>
<organism evidence="9 10">
    <name type="scientific">Candidatus Nitrobium versatile</name>
    <dbReference type="NCBI Taxonomy" id="2884831"/>
    <lineage>
        <taxon>Bacteria</taxon>
        <taxon>Pseudomonadati</taxon>
        <taxon>Nitrospirota</taxon>
        <taxon>Nitrospiria</taxon>
        <taxon>Nitrospirales</taxon>
        <taxon>Nitrospiraceae</taxon>
        <taxon>Candidatus Nitrobium</taxon>
    </lineage>
</organism>